<dbReference type="Proteomes" id="UP000827976">
    <property type="component" value="Chromosome 13"/>
</dbReference>
<sequence>MCLSSLNLWGSNALRGKAWKTSCKKLNHHHFVSLTNNIKKWWIWGYWISPLMYTQNAISTNDFLGHSWSEVLNGSSNLVECLLRQNGTGLVSELFQRNKALIKELSIPPPDSF</sequence>
<protein>
    <submittedName>
        <fullName evidence="1">Uncharacterized protein</fullName>
    </submittedName>
</protein>
<evidence type="ECO:0000313" key="1">
    <source>
        <dbReference type="EMBL" id="KAH7666316.1"/>
    </source>
</evidence>
<organism evidence="1 2">
    <name type="scientific">Dioscorea alata</name>
    <name type="common">Purple yam</name>
    <dbReference type="NCBI Taxonomy" id="55571"/>
    <lineage>
        <taxon>Eukaryota</taxon>
        <taxon>Viridiplantae</taxon>
        <taxon>Streptophyta</taxon>
        <taxon>Embryophyta</taxon>
        <taxon>Tracheophyta</taxon>
        <taxon>Spermatophyta</taxon>
        <taxon>Magnoliopsida</taxon>
        <taxon>Liliopsida</taxon>
        <taxon>Dioscoreales</taxon>
        <taxon>Dioscoreaceae</taxon>
        <taxon>Dioscorea</taxon>
    </lineage>
</organism>
<keyword evidence="2" id="KW-1185">Reference proteome</keyword>
<accession>A0ACB7UZY3</accession>
<name>A0ACB7UZY3_DIOAL</name>
<proteinExistence type="predicted"/>
<gene>
    <name evidence="1" type="ORF">IHE45_13G093300</name>
</gene>
<reference evidence="2" key="1">
    <citation type="journal article" date="2022" name="Nat. Commun.">
        <title>Chromosome evolution and the genetic basis of agronomically important traits in greater yam.</title>
        <authorList>
            <person name="Bredeson J.V."/>
            <person name="Lyons J.B."/>
            <person name="Oniyinde I.O."/>
            <person name="Okereke N.R."/>
            <person name="Kolade O."/>
            <person name="Nnabue I."/>
            <person name="Nwadili C.O."/>
            <person name="Hribova E."/>
            <person name="Parker M."/>
            <person name="Nwogha J."/>
            <person name="Shu S."/>
            <person name="Carlson J."/>
            <person name="Kariba R."/>
            <person name="Muthemba S."/>
            <person name="Knop K."/>
            <person name="Barton G.J."/>
            <person name="Sherwood A.V."/>
            <person name="Lopez-Montes A."/>
            <person name="Asiedu R."/>
            <person name="Jamnadass R."/>
            <person name="Muchugi A."/>
            <person name="Goodstein D."/>
            <person name="Egesi C.N."/>
            <person name="Featherston J."/>
            <person name="Asfaw A."/>
            <person name="Simpson G.G."/>
            <person name="Dolezel J."/>
            <person name="Hendre P.S."/>
            <person name="Van Deynze A."/>
            <person name="Kumar P.L."/>
            <person name="Obidiegwu J.E."/>
            <person name="Bhattacharjee R."/>
            <person name="Rokhsar D.S."/>
        </authorList>
    </citation>
    <scope>NUCLEOTIDE SEQUENCE [LARGE SCALE GENOMIC DNA]</scope>
    <source>
        <strain evidence="2">cv. TDa95/00328</strain>
    </source>
</reference>
<comment type="caution">
    <text evidence="1">The sequence shown here is derived from an EMBL/GenBank/DDBJ whole genome shotgun (WGS) entry which is preliminary data.</text>
</comment>
<dbReference type="EMBL" id="CM037023">
    <property type="protein sequence ID" value="KAH7666316.1"/>
    <property type="molecule type" value="Genomic_DNA"/>
</dbReference>
<evidence type="ECO:0000313" key="2">
    <source>
        <dbReference type="Proteomes" id="UP000827976"/>
    </source>
</evidence>